<dbReference type="RefSeq" id="WP_062544421.1">
    <property type="nucleotide sequence ID" value="NZ_CP012643.1"/>
</dbReference>
<sequence length="117" mass="13492">MEIAIWAISYNLYGSGIQKEDINLLQATAEGTFPTSKDYQHKKTNLRGVMEYTLFDFIPKNASKIDRVILGGMQDETSRMTQDSVLYGLQETIRYLKKLQDTRHNNKPDRALHRSIP</sequence>
<keyword evidence="2" id="KW-1185">Reference proteome</keyword>
<dbReference type="AlphaFoldDB" id="A0A0P0CYU3"/>
<evidence type="ECO:0000313" key="2">
    <source>
        <dbReference type="Proteomes" id="UP000061382"/>
    </source>
</evidence>
<dbReference type="OrthoDB" id="9796461at2"/>
<dbReference type="KEGG" id="rti:DC20_14085"/>
<proteinExistence type="predicted"/>
<protein>
    <submittedName>
        <fullName evidence="1">Uncharacterized protein</fullName>
    </submittedName>
</protein>
<gene>
    <name evidence="1" type="ORF">DC20_14085</name>
</gene>
<organism evidence="1 2">
    <name type="scientific">Rufibacter tibetensis</name>
    <dbReference type="NCBI Taxonomy" id="512763"/>
    <lineage>
        <taxon>Bacteria</taxon>
        <taxon>Pseudomonadati</taxon>
        <taxon>Bacteroidota</taxon>
        <taxon>Cytophagia</taxon>
        <taxon>Cytophagales</taxon>
        <taxon>Hymenobacteraceae</taxon>
        <taxon>Rufibacter</taxon>
    </lineage>
</organism>
<dbReference type="Proteomes" id="UP000061382">
    <property type="component" value="Chromosome"/>
</dbReference>
<accession>A0A0P0CYU3</accession>
<reference evidence="1 2" key="1">
    <citation type="submission" date="2015-08" db="EMBL/GenBank/DDBJ databases">
        <title>Complete genome sequence of Rufibacter tibetensis strain 1351t, a radiation-resistant bacterium from tibet plateau.</title>
        <authorList>
            <person name="Dai J."/>
        </authorList>
    </citation>
    <scope>NUCLEOTIDE SEQUENCE [LARGE SCALE GENOMIC DNA]</scope>
    <source>
        <strain evidence="1 2">1351</strain>
    </source>
</reference>
<name>A0A0P0CYU3_9BACT</name>
<dbReference type="EMBL" id="CP012643">
    <property type="protein sequence ID" value="ALI99894.1"/>
    <property type="molecule type" value="Genomic_DNA"/>
</dbReference>
<dbReference type="PATRIC" id="fig|512763.3.peg.3089"/>
<evidence type="ECO:0000313" key="1">
    <source>
        <dbReference type="EMBL" id="ALI99894.1"/>
    </source>
</evidence>